<dbReference type="RefSeq" id="XP_073555780.1">
    <property type="nucleotide sequence ID" value="XM_073705718.1"/>
</dbReference>
<protein>
    <submittedName>
        <fullName evidence="1">Uncharacterized protein</fullName>
    </submittedName>
</protein>
<dbReference type="EMBL" id="PPTA01000013">
    <property type="protein sequence ID" value="TFA99578.1"/>
    <property type="molecule type" value="Genomic_DNA"/>
</dbReference>
<evidence type="ECO:0000313" key="1">
    <source>
        <dbReference type="EMBL" id="TFA99578.1"/>
    </source>
</evidence>
<accession>A0ABY2GVW5</accession>
<name>A0ABY2GVW5_9HYPO</name>
<keyword evidence="2" id="KW-1185">Reference proteome</keyword>
<reference evidence="1 2" key="1">
    <citation type="submission" date="2018-01" db="EMBL/GenBank/DDBJ databases">
        <title>Genome characterization of the sugarcane-associated fungus Trichoderma ghanense CCMA-1212 and their application in lignocelulose bioconversion.</title>
        <authorList>
            <person name="Steindorff A.S."/>
            <person name="Mendes T.D."/>
            <person name="Vilela E.S.D."/>
            <person name="Rodrigues D.S."/>
            <person name="Formighieri E.F."/>
            <person name="Melo I.S."/>
            <person name="Favaro L.C.L."/>
        </authorList>
    </citation>
    <scope>NUCLEOTIDE SEQUENCE [LARGE SCALE GENOMIC DNA]</scope>
    <source>
        <strain evidence="1 2">CCMA-1212</strain>
    </source>
</reference>
<organism evidence="1 2">
    <name type="scientific">Trichoderma ghanense</name>
    <dbReference type="NCBI Taxonomy" id="65468"/>
    <lineage>
        <taxon>Eukaryota</taxon>
        <taxon>Fungi</taxon>
        <taxon>Dikarya</taxon>
        <taxon>Ascomycota</taxon>
        <taxon>Pezizomycotina</taxon>
        <taxon>Sordariomycetes</taxon>
        <taxon>Hypocreomycetidae</taxon>
        <taxon>Hypocreales</taxon>
        <taxon>Hypocreaceae</taxon>
        <taxon>Trichoderma</taxon>
    </lineage>
</organism>
<evidence type="ECO:0000313" key="2">
    <source>
        <dbReference type="Proteomes" id="UP001642720"/>
    </source>
</evidence>
<proteinExistence type="predicted"/>
<dbReference type="GeneID" id="300580168"/>
<dbReference type="Proteomes" id="UP001642720">
    <property type="component" value="Unassembled WGS sequence"/>
</dbReference>
<sequence>MAARPSLSGPSSGLCGAYEALDRQRWRAPRWWAPASKVPVPVATGQARLADLQPRRQSLEALRSTAPLPPSLTSFSLALLLSHLILCLVPAGRRLVSSPHLLEPAVQPRTPPIAAYSTSTAHWPPLLTTIQKLGNSKLRCRLLRLGLDPALGLSPSANLAQLPSPSRLVSSSLRPFSTIAVLAAESVHGTVQ</sequence>
<comment type="caution">
    <text evidence="1">The sequence shown here is derived from an EMBL/GenBank/DDBJ whole genome shotgun (WGS) entry which is preliminary data.</text>
</comment>
<gene>
    <name evidence="1" type="ORF">CCMA1212_008595</name>
</gene>